<organism evidence="1 2">
    <name type="scientific">Prorocentrum cordatum</name>
    <dbReference type="NCBI Taxonomy" id="2364126"/>
    <lineage>
        <taxon>Eukaryota</taxon>
        <taxon>Sar</taxon>
        <taxon>Alveolata</taxon>
        <taxon>Dinophyceae</taxon>
        <taxon>Prorocentrales</taxon>
        <taxon>Prorocentraceae</taxon>
        <taxon>Prorocentrum</taxon>
    </lineage>
</organism>
<feature type="non-terminal residue" evidence="1">
    <location>
        <position position="1"/>
    </location>
</feature>
<proteinExistence type="predicted"/>
<evidence type="ECO:0000313" key="1">
    <source>
        <dbReference type="EMBL" id="CAK0811448.1"/>
    </source>
</evidence>
<dbReference type="EMBL" id="CAUYUJ010004897">
    <property type="protein sequence ID" value="CAK0811448.1"/>
    <property type="molecule type" value="Genomic_DNA"/>
</dbReference>
<accession>A0ABN9QYH2</accession>
<protein>
    <submittedName>
        <fullName evidence="1">Uncharacterized protein</fullName>
    </submittedName>
</protein>
<sequence length="236" mass="26137">GQREAEAAVADTCAEWVSKVEMAIPFAGNIDEEQHHLYMGTVEQRAWVPAKPELALHRATPGRAHMKYAAAEYRGICATLAARCRALRATCTGPGQQRQCLAELCKEIQNMKCLDQGEAFGKNAAQQGMAWAHEEALNLENRSPGEVRKYLGAIERHHAVARAGGLTIQRQNSTKWAKQTSGALRRHVEEKVAPTFEPAALRESMWTDPVDAREQQVESLHSLAVEATQQELPEFT</sequence>
<dbReference type="Proteomes" id="UP001189429">
    <property type="component" value="Unassembled WGS sequence"/>
</dbReference>
<comment type="caution">
    <text evidence="1">The sequence shown here is derived from an EMBL/GenBank/DDBJ whole genome shotgun (WGS) entry which is preliminary data.</text>
</comment>
<feature type="non-terminal residue" evidence="1">
    <location>
        <position position="236"/>
    </location>
</feature>
<keyword evidence="2" id="KW-1185">Reference proteome</keyword>
<name>A0ABN9QYH2_9DINO</name>
<gene>
    <name evidence="1" type="ORF">PCOR1329_LOCUS16068</name>
</gene>
<reference evidence="1" key="1">
    <citation type="submission" date="2023-10" db="EMBL/GenBank/DDBJ databases">
        <authorList>
            <person name="Chen Y."/>
            <person name="Shah S."/>
            <person name="Dougan E. K."/>
            <person name="Thang M."/>
            <person name="Chan C."/>
        </authorList>
    </citation>
    <scope>NUCLEOTIDE SEQUENCE [LARGE SCALE GENOMIC DNA]</scope>
</reference>
<evidence type="ECO:0000313" key="2">
    <source>
        <dbReference type="Proteomes" id="UP001189429"/>
    </source>
</evidence>